<evidence type="ECO:0000259" key="1">
    <source>
        <dbReference type="Pfam" id="PF02627"/>
    </source>
</evidence>
<dbReference type="EMBL" id="JBDIVE010000001">
    <property type="protein sequence ID" value="MEN3067070.1"/>
    <property type="molecule type" value="Genomic_DNA"/>
</dbReference>
<dbReference type="Gene3D" id="1.20.1290.10">
    <property type="entry name" value="AhpD-like"/>
    <property type="match status" value="1"/>
</dbReference>
<dbReference type="SUPFAM" id="SSF69118">
    <property type="entry name" value="AhpD-like"/>
    <property type="match status" value="1"/>
</dbReference>
<name>A0ABU9YTN7_9RHOO</name>
<dbReference type="InterPro" id="IPR003779">
    <property type="entry name" value="CMD-like"/>
</dbReference>
<dbReference type="Proteomes" id="UP001410394">
    <property type="component" value="Unassembled WGS sequence"/>
</dbReference>
<dbReference type="InterPro" id="IPR052512">
    <property type="entry name" value="4CMD/NDH-1_regulator"/>
</dbReference>
<keyword evidence="3" id="KW-1185">Reference proteome</keyword>
<feature type="domain" description="Carboxymuconolactone decarboxylase-like" evidence="1">
    <location>
        <begin position="19"/>
        <end position="102"/>
    </location>
</feature>
<dbReference type="Pfam" id="PF02627">
    <property type="entry name" value="CMD"/>
    <property type="match status" value="1"/>
</dbReference>
<organism evidence="2 3">
    <name type="scientific">Uliginosibacterium sediminicola</name>
    <dbReference type="NCBI Taxonomy" id="2024550"/>
    <lineage>
        <taxon>Bacteria</taxon>
        <taxon>Pseudomonadati</taxon>
        <taxon>Pseudomonadota</taxon>
        <taxon>Betaproteobacteria</taxon>
        <taxon>Rhodocyclales</taxon>
        <taxon>Zoogloeaceae</taxon>
        <taxon>Uliginosibacterium</taxon>
    </lineage>
</organism>
<sequence>MTTPAQPGSAAAIFGAVAPKFASLTDEVLFADVWQRSELAPRERSLITVAALVALYRLEQLPFHLQRALDNGITRAELAELITHLAFYSGWPTAASALTALESLPA</sequence>
<gene>
    <name evidence="2" type="ORF">ABDB84_01195</name>
</gene>
<dbReference type="PANTHER" id="PTHR33570:SF9">
    <property type="entry name" value="BLL4600 PROTEIN"/>
    <property type="match status" value="1"/>
</dbReference>
<evidence type="ECO:0000313" key="2">
    <source>
        <dbReference type="EMBL" id="MEN3067070.1"/>
    </source>
</evidence>
<comment type="caution">
    <text evidence="2">The sequence shown here is derived from an EMBL/GenBank/DDBJ whole genome shotgun (WGS) entry which is preliminary data.</text>
</comment>
<reference evidence="2 3" key="1">
    <citation type="journal article" date="2018" name="Int. J. Syst. Evol. Microbiol.">
        <title>Uliginosibacterium sediminicola sp. nov., isolated from freshwater sediment.</title>
        <authorList>
            <person name="Hwang W.M."/>
            <person name="Kim S.M."/>
            <person name="Kang K."/>
            <person name="Ahn T.Y."/>
        </authorList>
    </citation>
    <scope>NUCLEOTIDE SEQUENCE [LARGE SCALE GENOMIC DNA]</scope>
    <source>
        <strain evidence="2 3">M1-21</strain>
    </source>
</reference>
<protein>
    <submittedName>
        <fullName evidence="2">Carboxymuconolactone decarboxylase family protein</fullName>
    </submittedName>
</protein>
<dbReference type="InterPro" id="IPR029032">
    <property type="entry name" value="AhpD-like"/>
</dbReference>
<accession>A0ABU9YTN7</accession>
<dbReference type="RefSeq" id="WP_345917838.1">
    <property type="nucleotide sequence ID" value="NZ_JBDIVE010000001.1"/>
</dbReference>
<evidence type="ECO:0000313" key="3">
    <source>
        <dbReference type="Proteomes" id="UP001410394"/>
    </source>
</evidence>
<dbReference type="PANTHER" id="PTHR33570">
    <property type="entry name" value="4-CARBOXYMUCONOLACTONE DECARBOXYLASE FAMILY PROTEIN"/>
    <property type="match status" value="1"/>
</dbReference>
<proteinExistence type="predicted"/>